<comment type="caution">
    <text evidence="2">The sequence shown here is derived from an EMBL/GenBank/DDBJ whole genome shotgun (WGS) entry which is preliminary data.</text>
</comment>
<protein>
    <submittedName>
        <fullName evidence="2">Uncharacterized protein</fullName>
    </submittedName>
</protein>
<dbReference type="AlphaFoldDB" id="A0A136Q0H6"/>
<reference evidence="2 3" key="1">
    <citation type="submission" date="2016-02" db="EMBL/GenBank/DDBJ databases">
        <authorList>
            <person name="Wen L."/>
            <person name="He K."/>
            <person name="Yang H."/>
        </authorList>
    </citation>
    <scope>NUCLEOTIDE SEQUENCE [LARGE SCALE GENOMIC DNA]</scope>
    <source>
        <strain evidence="2 3">DSM 22607</strain>
    </source>
</reference>
<proteinExistence type="predicted"/>
<feature type="compositionally biased region" description="Basic and acidic residues" evidence="1">
    <location>
        <begin position="17"/>
        <end position="26"/>
    </location>
</feature>
<keyword evidence="3" id="KW-1185">Reference proteome</keyword>
<dbReference type="Proteomes" id="UP000070366">
    <property type="component" value="Unassembled WGS sequence"/>
</dbReference>
<accession>A0A136Q0H6</accession>
<evidence type="ECO:0000313" key="2">
    <source>
        <dbReference type="EMBL" id="KXK64054.1"/>
    </source>
</evidence>
<organism evidence="2 3">
    <name type="scientific">Christensenella minuta</name>
    <dbReference type="NCBI Taxonomy" id="626937"/>
    <lineage>
        <taxon>Bacteria</taxon>
        <taxon>Bacillati</taxon>
        <taxon>Bacillota</taxon>
        <taxon>Clostridia</taxon>
        <taxon>Christensenellales</taxon>
        <taxon>Christensenellaceae</taxon>
        <taxon>Christensenella</taxon>
    </lineage>
</organism>
<dbReference type="EMBL" id="LSZW01000067">
    <property type="protein sequence ID" value="KXK64054.1"/>
    <property type="molecule type" value="Genomic_DNA"/>
</dbReference>
<gene>
    <name evidence="2" type="ORF">HMPREF3293_03102</name>
</gene>
<evidence type="ECO:0000256" key="1">
    <source>
        <dbReference type="SAM" id="MobiDB-lite"/>
    </source>
</evidence>
<name>A0A136Q0H6_9FIRM</name>
<feature type="region of interest" description="Disordered" evidence="1">
    <location>
        <begin position="17"/>
        <end position="46"/>
    </location>
</feature>
<sequence>MRGINGAFYRRIYVQTKKTDKPREPAQGRSSRRPWAGSLGFYTVGQ</sequence>
<evidence type="ECO:0000313" key="3">
    <source>
        <dbReference type="Proteomes" id="UP000070366"/>
    </source>
</evidence>